<reference evidence="2" key="1">
    <citation type="journal article" date="2014" name="Int. J. Syst. Evol. Microbiol.">
        <title>Complete genome sequence of Corynebacterium casei LMG S-19264T (=DSM 44701T), isolated from a smear-ripened cheese.</title>
        <authorList>
            <consortium name="US DOE Joint Genome Institute (JGI-PGF)"/>
            <person name="Walter F."/>
            <person name="Albersmeier A."/>
            <person name="Kalinowski J."/>
            <person name="Ruckert C."/>
        </authorList>
    </citation>
    <scope>NUCLEOTIDE SEQUENCE</scope>
    <source>
        <strain evidence="2">CGMCC 1.12506</strain>
    </source>
</reference>
<keyword evidence="3" id="KW-1185">Reference proteome</keyword>
<organism evidence="2 3">
    <name type="scientific">Flavobacterium orientale</name>
    <dbReference type="NCBI Taxonomy" id="1756020"/>
    <lineage>
        <taxon>Bacteria</taxon>
        <taxon>Pseudomonadati</taxon>
        <taxon>Bacteroidota</taxon>
        <taxon>Flavobacteriia</taxon>
        <taxon>Flavobacteriales</taxon>
        <taxon>Flavobacteriaceae</taxon>
        <taxon>Flavobacterium</taxon>
    </lineage>
</organism>
<dbReference type="RefSeq" id="WP_188360582.1">
    <property type="nucleotide sequence ID" value="NZ_BMFG01000001.1"/>
</dbReference>
<dbReference type="EMBL" id="BMFG01000001">
    <property type="protein sequence ID" value="GGD14103.1"/>
    <property type="molecule type" value="Genomic_DNA"/>
</dbReference>
<dbReference type="Gene3D" id="2.60.120.10">
    <property type="entry name" value="Jelly Rolls"/>
    <property type="match status" value="1"/>
</dbReference>
<dbReference type="Pfam" id="PF00027">
    <property type="entry name" value="cNMP_binding"/>
    <property type="match status" value="1"/>
</dbReference>
<dbReference type="InterPro" id="IPR014710">
    <property type="entry name" value="RmlC-like_jellyroll"/>
</dbReference>
<dbReference type="AlphaFoldDB" id="A0A917D967"/>
<accession>A0A917D967</accession>
<evidence type="ECO:0000313" key="3">
    <source>
        <dbReference type="Proteomes" id="UP000625735"/>
    </source>
</evidence>
<proteinExistence type="predicted"/>
<evidence type="ECO:0000313" key="2">
    <source>
        <dbReference type="EMBL" id="GGD14103.1"/>
    </source>
</evidence>
<sequence length="189" mass="21648">MKRILQNINILFDLTNEELAVLEQSLKIVTLKKNDLFLEAGTICEQIAFLESGCMRLFFDTPKKEACSDFYFENAVVGSFASFLNKSPSIVNIAAIESCELLVLSHNSVMELTTNYSKLSLLADSIIREQFLKAEKRESSFLVQSPEERFKNLLEEHPKIFKRVPLHFIAGYLNITPETLSRYRAKFLV</sequence>
<gene>
    <name evidence="2" type="ORF">GCM10011343_01440</name>
</gene>
<dbReference type="CDD" id="cd00038">
    <property type="entry name" value="CAP_ED"/>
    <property type="match status" value="1"/>
</dbReference>
<evidence type="ECO:0000259" key="1">
    <source>
        <dbReference type="PROSITE" id="PS50042"/>
    </source>
</evidence>
<dbReference type="Proteomes" id="UP000625735">
    <property type="component" value="Unassembled WGS sequence"/>
</dbReference>
<dbReference type="SUPFAM" id="SSF51206">
    <property type="entry name" value="cAMP-binding domain-like"/>
    <property type="match status" value="1"/>
</dbReference>
<dbReference type="PROSITE" id="PS50042">
    <property type="entry name" value="CNMP_BINDING_3"/>
    <property type="match status" value="1"/>
</dbReference>
<dbReference type="InterPro" id="IPR018490">
    <property type="entry name" value="cNMP-bd_dom_sf"/>
</dbReference>
<feature type="domain" description="Cyclic nucleotide-binding" evidence="1">
    <location>
        <begin position="10"/>
        <end position="112"/>
    </location>
</feature>
<dbReference type="InterPro" id="IPR000595">
    <property type="entry name" value="cNMP-bd_dom"/>
</dbReference>
<comment type="caution">
    <text evidence="2">The sequence shown here is derived from an EMBL/GenBank/DDBJ whole genome shotgun (WGS) entry which is preliminary data.</text>
</comment>
<reference evidence="2" key="2">
    <citation type="submission" date="2020-09" db="EMBL/GenBank/DDBJ databases">
        <authorList>
            <person name="Sun Q."/>
            <person name="Zhou Y."/>
        </authorList>
    </citation>
    <scope>NUCLEOTIDE SEQUENCE</scope>
    <source>
        <strain evidence="2">CGMCC 1.12506</strain>
    </source>
</reference>
<name>A0A917D967_9FLAO</name>
<protein>
    <submittedName>
        <fullName evidence="2">Cyclic nucleotide-binding protein</fullName>
    </submittedName>
</protein>